<organism evidence="7 8">
    <name type="scientific">Perkinsus olseni</name>
    <name type="common">Perkinsus atlanticus</name>
    <dbReference type="NCBI Taxonomy" id="32597"/>
    <lineage>
        <taxon>Eukaryota</taxon>
        <taxon>Sar</taxon>
        <taxon>Alveolata</taxon>
        <taxon>Perkinsozoa</taxon>
        <taxon>Perkinsea</taxon>
        <taxon>Perkinsida</taxon>
        <taxon>Perkinsidae</taxon>
        <taxon>Perkinsus</taxon>
    </lineage>
</organism>
<proteinExistence type="predicted"/>
<keyword evidence="3 6" id="KW-1133">Transmembrane helix</keyword>
<sequence>MRYARTRPGPMFLASTAVVCDETTKLIACTILITLAFFRNAERSQWSWQNLMLFWKREVFTSFYDYVKMSVPALCYAVQKNALYLAITHLQAAVFQITYQGKILTTALFSVLMLHKKLSHKQVLSLVVLLVGVSIVQLSQLKDNDDDTKNDNASLVVGICAILFACMTSGFAAVYFEYMLKRGSTGKDGAPNVQKPYTIWVRNFQLASFASTSAICTMLIKDHEALRQNGFFYGYSPLTWTTIFLEAGGGLIVAVVIKYADTILKNFATAAAIISSTTISAVFLGFEVRPTFVIGAALVITAIYMYSAKPGEPPAKNGYDKLDNMESGQSKEMSTLNDGEGELLMGWSEYKDNNYNVGLETHTWITPKRHQGGGPMRKHRRQVAQKAQVHTPAPSVDVSRIDGPVNCAIPFECPPFDSPTSMRSDLDSAVAGVNDDDGRDVAAALAGLHAPADENIDTVNGIDANSLGQCPRYTPCFGSFHNVARVMQKTIHAGPVGLSETSCTSALMDCPVVEEGSVDDRDEAEYSYPDESVDEVEPLSDDVMAQLESHLGGHLLDLYEELVASSVPNCGRTYEEDMQALEELEIAYSRMEGNARADDLRDTFTYYLQSERMFLDSKHSEQPDYSRLMTRYTPMKSRENDDEVPDLRREAAVALSIQSGHHGNIRRPSVSSTTSSHLGLPIGPPDVPRIQFNSLPSPTQDFQRVAAPASAVLSGPPLSARPLPRWSDTQWPTPSFFPTQLVAPPATARFRYSASDAPPPQHWQAAAQPRPRQASLGGWFMGQ</sequence>
<evidence type="ECO:0000256" key="3">
    <source>
        <dbReference type="ARBA" id="ARBA00022989"/>
    </source>
</evidence>
<feature type="transmembrane region" description="Helical" evidence="6">
    <location>
        <begin position="199"/>
        <end position="220"/>
    </location>
</feature>
<dbReference type="PANTHER" id="PTHR10231">
    <property type="entry name" value="NUCLEOTIDE-SUGAR TRANSMEMBRANE TRANSPORTER"/>
    <property type="match status" value="1"/>
</dbReference>
<dbReference type="NCBIfam" id="TIGR00803">
    <property type="entry name" value="nst"/>
    <property type="match status" value="1"/>
</dbReference>
<dbReference type="InterPro" id="IPR007271">
    <property type="entry name" value="Nuc_sug_transpt"/>
</dbReference>
<feature type="region of interest" description="Disordered" evidence="5">
    <location>
        <begin position="754"/>
        <end position="783"/>
    </location>
</feature>
<dbReference type="GO" id="GO:0000139">
    <property type="term" value="C:Golgi membrane"/>
    <property type="evidence" value="ECO:0007669"/>
    <property type="project" value="InterPro"/>
</dbReference>
<comment type="caution">
    <text evidence="7">The sequence shown here is derived from an EMBL/GenBank/DDBJ whole genome shotgun (WGS) entry which is preliminary data.</text>
</comment>
<keyword evidence="4 6" id="KW-0472">Membrane</keyword>
<gene>
    <name evidence="7" type="ORF">FOZ62_031187</name>
</gene>
<protein>
    <submittedName>
        <fullName evidence="7">Uncharacterized protein</fullName>
    </submittedName>
</protein>
<feature type="compositionally biased region" description="Polar residues" evidence="5">
    <location>
        <begin position="326"/>
        <end position="335"/>
    </location>
</feature>
<accession>A0A7J6QNF4</accession>
<feature type="transmembrane region" description="Helical" evidence="6">
    <location>
        <begin position="240"/>
        <end position="260"/>
    </location>
</feature>
<dbReference type="GO" id="GO:0015165">
    <property type="term" value="F:pyrimidine nucleotide-sugar transmembrane transporter activity"/>
    <property type="evidence" value="ECO:0007669"/>
    <property type="project" value="InterPro"/>
</dbReference>
<evidence type="ECO:0000256" key="4">
    <source>
        <dbReference type="ARBA" id="ARBA00023136"/>
    </source>
</evidence>
<reference evidence="7 8" key="1">
    <citation type="submission" date="2020-04" db="EMBL/GenBank/DDBJ databases">
        <title>Perkinsus olseni comparative genomics.</title>
        <authorList>
            <person name="Bogema D.R."/>
        </authorList>
    </citation>
    <scope>NUCLEOTIDE SEQUENCE [LARGE SCALE GENOMIC DNA]</scope>
    <source>
        <strain evidence="7">ATCC PRA-205</strain>
    </source>
</reference>
<dbReference type="AlphaFoldDB" id="A0A7J6QNF4"/>
<evidence type="ECO:0000313" key="8">
    <source>
        <dbReference type="Proteomes" id="UP000574390"/>
    </source>
</evidence>
<keyword evidence="2 6" id="KW-0812">Transmembrane</keyword>
<dbReference type="InterPro" id="IPR037185">
    <property type="entry name" value="EmrE-like"/>
</dbReference>
<evidence type="ECO:0000313" key="7">
    <source>
        <dbReference type="EMBL" id="KAF4709106.1"/>
    </source>
</evidence>
<comment type="subcellular location">
    <subcellularLocation>
        <location evidence="1">Membrane</location>
        <topology evidence="1">Multi-pass membrane protein</topology>
    </subcellularLocation>
</comment>
<evidence type="ECO:0000256" key="5">
    <source>
        <dbReference type="SAM" id="MobiDB-lite"/>
    </source>
</evidence>
<evidence type="ECO:0000256" key="1">
    <source>
        <dbReference type="ARBA" id="ARBA00004141"/>
    </source>
</evidence>
<feature type="compositionally biased region" description="Low complexity" evidence="5">
    <location>
        <begin position="762"/>
        <end position="774"/>
    </location>
</feature>
<dbReference type="EMBL" id="JABANM010028800">
    <property type="protein sequence ID" value="KAF4709106.1"/>
    <property type="molecule type" value="Genomic_DNA"/>
</dbReference>
<feature type="transmembrane region" description="Helical" evidence="6">
    <location>
        <begin position="267"/>
        <end position="286"/>
    </location>
</feature>
<feature type="region of interest" description="Disordered" evidence="5">
    <location>
        <begin position="315"/>
        <end position="335"/>
    </location>
</feature>
<dbReference type="Pfam" id="PF04142">
    <property type="entry name" value="Nuc_sug_transp"/>
    <property type="match status" value="1"/>
</dbReference>
<dbReference type="Proteomes" id="UP000574390">
    <property type="component" value="Unassembled WGS sequence"/>
</dbReference>
<feature type="transmembrane region" description="Helical" evidence="6">
    <location>
        <begin position="123"/>
        <end position="141"/>
    </location>
</feature>
<name>A0A7J6QNF4_PEROL</name>
<dbReference type="SUPFAM" id="SSF103481">
    <property type="entry name" value="Multidrug resistance efflux transporter EmrE"/>
    <property type="match status" value="1"/>
</dbReference>
<evidence type="ECO:0000256" key="2">
    <source>
        <dbReference type="ARBA" id="ARBA00022692"/>
    </source>
</evidence>
<feature type="transmembrane region" description="Helical" evidence="6">
    <location>
        <begin position="153"/>
        <end position="178"/>
    </location>
</feature>
<evidence type="ECO:0000256" key="6">
    <source>
        <dbReference type="SAM" id="Phobius"/>
    </source>
</evidence>